<evidence type="ECO:0008006" key="3">
    <source>
        <dbReference type="Google" id="ProtNLM"/>
    </source>
</evidence>
<proteinExistence type="predicted"/>
<reference evidence="2" key="1">
    <citation type="submission" date="2017-09" db="EMBL/GenBank/DDBJ databases">
        <title>Depth-based differentiation of microbial function through sediment-hosted aquifers and enrichment of novel symbionts in the deep terrestrial subsurface.</title>
        <authorList>
            <person name="Probst A.J."/>
            <person name="Ladd B."/>
            <person name="Jarett J.K."/>
            <person name="Geller-Mcgrath D.E."/>
            <person name="Sieber C.M.K."/>
            <person name="Emerson J.B."/>
            <person name="Anantharaman K."/>
            <person name="Thomas B.C."/>
            <person name="Malmstrom R."/>
            <person name="Stieglmeier M."/>
            <person name="Klingl A."/>
            <person name="Woyke T."/>
            <person name="Ryan C.M."/>
            <person name="Banfield J.F."/>
        </authorList>
    </citation>
    <scope>NUCLEOTIDE SEQUENCE [LARGE SCALE GENOMIC DNA]</scope>
</reference>
<comment type="caution">
    <text evidence="1">The sequence shown here is derived from an EMBL/GenBank/DDBJ whole genome shotgun (WGS) entry which is preliminary data.</text>
</comment>
<evidence type="ECO:0000313" key="1">
    <source>
        <dbReference type="EMBL" id="PJA02105.1"/>
    </source>
</evidence>
<dbReference type="Pfam" id="PF08843">
    <property type="entry name" value="AbiEii"/>
    <property type="match status" value="1"/>
</dbReference>
<dbReference type="Proteomes" id="UP000231469">
    <property type="component" value="Unassembled WGS sequence"/>
</dbReference>
<organism evidence="1 2">
    <name type="scientific">bacterium (Candidatus Gribaldobacteria) CG_4_10_14_0_2_um_filter_36_18</name>
    <dbReference type="NCBI Taxonomy" id="2014264"/>
    <lineage>
        <taxon>Bacteria</taxon>
        <taxon>Candidatus Gribaldobacteria</taxon>
    </lineage>
</organism>
<protein>
    <recommendedName>
        <fullName evidence="3">Nucleotidyl transferase AbiEii/AbiGii toxin family protein</fullName>
    </recommendedName>
</protein>
<accession>A0A2M7VJT3</accession>
<dbReference type="InterPro" id="IPR014942">
    <property type="entry name" value="AbiEii"/>
</dbReference>
<sequence length="253" mass="29996">MLDKETAQDLSKKLNIDLFTIYREYLQLLFLKYFYNQKETDKVYFKGGTALRFLFGSFRFSEDLDFTTLLSKAKTKTLIDKTLQDLSKETEGVEFRETESIANSFSGRIFQENPEFNFPLTIRLDFSFREKPLLPDTSFIEAIFPIGPYPQISHFKIEELMAEKVRAILMRTRGRDFFDLYFMLSKKILIDWELVNKKMALYKKKANLKQLIEIIEKFPQSEIKEDLTKFLPTTHRNLVTKIKDLTLEKLKNL</sequence>
<name>A0A2M7VJT3_9BACT</name>
<dbReference type="EMBL" id="PFPS01000107">
    <property type="protein sequence ID" value="PJA02105.1"/>
    <property type="molecule type" value="Genomic_DNA"/>
</dbReference>
<gene>
    <name evidence="1" type="ORF">COX73_02525</name>
</gene>
<evidence type="ECO:0000313" key="2">
    <source>
        <dbReference type="Proteomes" id="UP000231469"/>
    </source>
</evidence>
<dbReference type="AlphaFoldDB" id="A0A2M7VJT3"/>
<dbReference type="Gene3D" id="3.10.450.620">
    <property type="entry name" value="JHP933, nucleotidyltransferase-like core domain"/>
    <property type="match status" value="1"/>
</dbReference>